<reference evidence="3 4" key="1">
    <citation type="submission" date="2018-03" db="EMBL/GenBank/DDBJ databases">
        <title>Genomic Encyclopedia of Archaeal and Bacterial Type Strains, Phase II (KMG-II): from individual species to whole genera.</title>
        <authorList>
            <person name="Goeker M."/>
        </authorList>
    </citation>
    <scope>NUCLEOTIDE SEQUENCE [LARGE SCALE GENOMIC DNA]</scope>
    <source>
        <strain evidence="3 4">DSM 100065</strain>
    </source>
</reference>
<name>A0A2T1A2M3_9ACTN</name>
<dbReference type="InterPro" id="IPR000873">
    <property type="entry name" value="AMP-dep_synth/lig_dom"/>
</dbReference>
<dbReference type="EMBL" id="PVUE01000004">
    <property type="protein sequence ID" value="PRZ42860.1"/>
    <property type="molecule type" value="Genomic_DNA"/>
</dbReference>
<evidence type="ECO:0000259" key="2">
    <source>
        <dbReference type="Pfam" id="PF13193"/>
    </source>
</evidence>
<dbReference type="GO" id="GO:0016878">
    <property type="term" value="F:acid-thiol ligase activity"/>
    <property type="evidence" value="ECO:0007669"/>
    <property type="project" value="UniProtKB-ARBA"/>
</dbReference>
<dbReference type="InterPro" id="IPR045851">
    <property type="entry name" value="AMP-bd_C_sf"/>
</dbReference>
<dbReference type="AlphaFoldDB" id="A0A2T1A2M3"/>
<comment type="caution">
    <text evidence="3">The sequence shown here is derived from an EMBL/GenBank/DDBJ whole genome shotgun (WGS) entry which is preliminary data.</text>
</comment>
<dbReference type="PROSITE" id="PS00455">
    <property type="entry name" value="AMP_BINDING"/>
    <property type="match status" value="1"/>
</dbReference>
<proteinExistence type="predicted"/>
<organism evidence="3 4">
    <name type="scientific">Antricoccus suffuscus</name>
    <dbReference type="NCBI Taxonomy" id="1629062"/>
    <lineage>
        <taxon>Bacteria</taxon>
        <taxon>Bacillati</taxon>
        <taxon>Actinomycetota</taxon>
        <taxon>Actinomycetes</taxon>
        <taxon>Geodermatophilales</taxon>
        <taxon>Antricoccaceae</taxon>
        <taxon>Antricoccus</taxon>
    </lineage>
</organism>
<dbReference type="InterPro" id="IPR050237">
    <property type="entry name" value="ATP-dep_AMP-bd_enzyme"/>
</dbReference>
<dbReference type="SUPFAM" id="SSF56801">
    <property type="entry name" value="Acetyl-CoA synthetase-like"/>
    <property type="match status" value="1"/>
</dbReference>
<dbReference type="Proteomes" id="UP000237752">
    <property type="component" value="Unassembled WGS sequence"/>
</dbReference>
<protein>
    <submittedName>
        <fullName evidence="3">Long-chain acyl-CoA synthetase</fullName>
    </submittedName>
</protein>
<dbReference type="PANTHER" id="PTHR43767">
    <property type="entry name" value="LONG-CHAIN-FATTY-ACID--COA LIGASE"/>
    <property type="match status" value="1"/>
</dbReference>
<dbReference type="Gene3D" id="3.40.50.12780">
    <property type="entry name" value="N-terminal domain of ligase-like"/>
    <property type="match status" value="1"/>
</dbReference>
<sequence length="526" mass="57436">MDAKLVSDEVRPFLIDGALGLWEIADVQPDRVALIDVDGNKMSYGELREWTDAISAELLRQGLTAGDTIATVIGNMPAAVAIQLATSQLGIYYTPVNWHLTAPEIEYILGDSEAKMLFVSSEYADTATAAADAVGLPMDKRFAVGALPGYRDIAEIPDAGPVDSSVRRLGQRMLYTSGTTGRPKGVRKPTVDTTPELALAASIPPLTRRMSWPAGPGVHLCVAPLYHAAPNGFGLNALQLGQTLVLMHKWTPEDCLRLIERYQVTATHMVPTMFHRLLALPDEVRDKYDHSSLNYVVHAAAPCPVHEKQAMIDWWGPVIYEYYASTEGGGTSVRPEAWLQHPGTVGRGWDDGVEVEIHDEQGNLLPAGEIGTVYIRSGETFSYYKDPDKTAAAWRGDVFTMGDMGYLDEDGWLFLADRRSDMILSGGVNIYPAEIESVLLEHPAVEDAGVVGLPDPDWGNRVHAVVQPVASVTGDDALAKEILDHCNGKLAAYKRPRTLEFRELPRTATGKLSHSALRKTLLDELS</sequence>
<feature type="domain" description="AMP-binding enzyme C-terminal" evidence="2">
    <location>
        <begin position="434"/>
        <end position="511"/>
    </location>
</feature>
<dbReference type="InterPro" id="IPR020845">
    <property type="entry name" value="AMP-binding_CS"/>
</dbReference>
<evidence type="ECO:0000313" key="3">
    <source>
        <dbReference type="EMBL" id="PRZ42860.1"/>
    </source>
</evidence>
<accession>A0A2T1A2M3</accession>
<keyword evidence="4" id="KW-1185">Reference proteome</keyword>
<dbReference type="InterPro" id="IPR025110">
    <property type="entry name" value="AMP-bd_C"/>
</dbReference>
<feature type="domain" description="AMP-dependent synthetase/ligase" evidence="1">
    <location>
        <begin position="23"/>
        <end position="384"/>
    </location>
</feature>
<dbReference type="PANTHER" id="PTHR43767:SF1">
    <property type="entry name" value="NONRIBOSOMAL PEPTIDE SYNTHASE PES1 (EUROFUNG)-RELATED"/>
    <property type="match status" value="1"/>
</dbReference>
<dbReference type="Pfam" id="PF13193">
    <property type="entry name" value="AMP-binding_C"/>
    <property type="match status" value="1"/>
</dbReference>
<dbReference type="InterPro" id="IPR042099">
    <property type="entry name" value="ANL_N_sf"/>
</dbReference>
<dbReference type="OrthoDB" id="9803968at2"/>
<evidence type="ECO:0000259" key="1">
    <source>
        <dbReference type="Pfam" id="PF00501"/>
    </source>
</evidence>
<dbReference type="Pfam" id="PF00501">
    <property type="entry name" value="AMP-binding"/>
    <property type="match status" value="1"/>
</dbReference>
<dbReference type="Gene3D" id="3.30.300.30">
    <property type="match status" value="1"/>
</dbReference>
<gene>
    <name evidence="3" type="ORF">CLV47_104208</name>
</gene>
<evidence type="ECO:0000313" key="4">
    <source>
        <dbReference type="Proteomes" id="UP000237752"/>
    </source>
</evidence>